<feature type="region of interest" description="Disordered" evidence="2">
    <location>
        <begin position="268"/>
        <end position="287"/>
    </location>
</feature>
<evidence type="ECO:0000256" key="2">
    <source>
        <dbReference type="SAM" id="MobiDB-lite"/>
    </source>
</evidence>
<gene>
    <name evidence="4" type="ORF">PHLCEN_2v1371</name>
</gene>
<feature type="compositionally biased region" description="Basic and acidic residues" evidence="2">
    <location>
        <begin position="276"/>
        <end position="287"/>
    </location>
</feature>
<evidence type="ECO:0000256" key="1">
    <source>
        <dbReference type="ARBA" id="ARBA00023186"/>
    </source>
</evidence>
<dbReference type="CDD" id="cd06257">
    <property type="entry name" value="DnaJ"/>
    <property type="match status" value="1"/>
</dbReference>
<feature type="compositionally biased region" description="Polar residues" evidence="2">
    <location>
        <begin position="93"/>
        <end position="109"/>
    </location>
</feature>
<dbReference type="OrthoDB" id="10250354at2759"/>
<dbReference type="InterPro" id="IPR001623">
    <property type="entry name" value="DnaJ_domain"/>
</dbReference>
<keyword evidence="5" id="KW-1185">Reference proteome</keyword>
<evidence type="ECO:0000259" key="3">
    <source>
        <dbReference type="PROSITE" id="PS50076"/>
    </source>
</evidence>
<dbReference type="GO" id="GO:0051087">
    <property type="term" value="F:protein-folding chaperone binding"/>
    <property type="evidence" value="ECO:0007669"/>
    <property type="project" value="TreeGrafter"/>
</dbReference>
<dbReference type="STRING" id="98765.A0A2R6S380"/>
<feature type="compositionally biased region" description="Basic and acidic residues" evidence="2">
    <location>
        <begin position="110"/>
        <end position="128"/>
    </location>
</feature>
<dbReference type="CDD" id="cd10747">
    <property type="entry name" value="DnaJ_C"/>
    <property type="match status" value="1"/>
</dbReference>
<dbReference type="InterPro" id="IPR002939">
    <property type="entry name" value="DnaJ_C"/>
</dbReference>
<dbReference type="GO" id="GO:0005829">
    <property type="term" value="C:cytosol"/>
    <property type="evidence" value="ECO:0007669"/>
    <property type="project" value="TreeGrafter"/>
</dbReference>
<dbReference type="InterPro" id="IPR008971">
    <property type="entry name" value="HSP40/DnaJ_pept-bd"/>
</dbReference>
<dbReference type="AlphaFoldDB" id="A0A2R6S380"/>
<feature type="region of interest" description="Disordered" evidence="2">
    <location>
        <begin position="68"/>
        <end position="138"/>
    </location>
</feature>
<dbReference type="Pfam" id="PF00226">
    <property type="entry name" value="DnaJ"/>
    <property type="match status" value="1"/>
</dbReference>
<dbReference type="GO" id="GO:0006413">
    <property type="term" value="P:translational initiation"/>
    <property type="evidence" value="ECO:0007669"/>
    <property type="project" value="TreeGrafter"/>
</dbReference>
<dbReference type="InterPro" id="IPR036869">
    <property type="entry name" value="J_dom_sf"/>
</dbReference>
<dbReference type="Proteomes" id="UP000186601">
    <property type="component" value="Unassembled WGS sequence"/>
</dbReference>
<accession>A0A2R6S380</accession>
<proteinExistence type="predicted"/>
<dbReference type="SUPFAM" id="SSF49493">
    <property type="entry name" value="HSP40/DnaJ peptide-binding domain"/>
    <property type="match status" value="2"/>
</dbReference>
<protein>
    <recommendedName>
        <fullName evidence="3">J domain-containing protein</fullName>
    </recommendedName>
</protein>
<sequence length="368" mass="42187">MPVADAPRNHYYEVLGVSTDASEETIRAAYKRLALQWHPDRHQDNKEEAQKMFVEIHESYLALSEYVKRQQRHKDRGSEKDIPHPVPPWGSEAPSSTPSECGTDRPSSPHSERRSKTVKPRKDRENPTKKPHHKYGHLGDDDYEFVDLVDLGSPLQPLRIPKSRSDTSKDWIFPLPLNLEDLYRSSSLHYRITRTLRSGKRQSVKIDIQISPSWRNGSRIRLPGIGNQRKDGSYQDIVFVVKEIPHPRFTRKGSDLYVNVQVPWADSPTAPYRSSSDSRSHEHHPPLRAEEVYVKALNGEEYALPIPRSLVEGADGTRIVGAGMPIRRHGQSVGKGDLFVKWEFVFPDIGEVQQSRWQTLRKAIHLKI</sequence>
<name>A0A2R6S380_9APHY</name>
<dbReference type="GO" id="GO:0051082">
    <property type="term" value="F:unfolded protein binding"/>
    <property type="evidence" value="ECO:0007669"/>
    <property type="project" value="InterPro"/>
</dbReference>
<dbReference type="InterPro" id="IPR051339">
    <property type="entry name" value="DnaJ_subfamily_B"/>
</dbReference>
<feature type="domain" description="J" evidence="3">
    <location>
        <begin position="10"/>
        <end position="77"/>
    </location>
</feature>
<evidence type="ECO:0000313" key="5">
    <source>
        <dbReference type="Proteomes" id="UP000186601"/>
    </source>
</evidence>
<comment type="caution">
    <text evidence="4">The sequence shown here is derived from an EMBL/GenBank/DDBJ whole genome shotgun (WGS) entry which is preliminary data.</text>
</comment>
<dbReference type="SMART" id="SM00271">
    <property type="entry name" value="DnaJ"/>
    <property type="match status" value="1"/>
</dbReference>
<dbReference type="Gene3D" id="2.60.260.20">
    <property type="entry name" value="Urease metallochaperone UreE, N-terminal domain"/>
    <property type="match status" value="2"/>
</dbReference>
<dbReference type="PRINTS" id="PR00625">
    <property type="entry name" value="JDOMAIN"/>
</dbReference>
<dbReference type="Gene3D" id="1.10.287.110">
    <property type="entry name" value="DnaJ domain"/>
    <property type="match status" value="1"/>
</dbReference>
<dbReference type="EMBL" id="MLYV02000108">
    <property type="protein sequence ID" value="PSS36740.1"/>
    <property type="molecule type" value="Genomic_DNA"/>
</dbReference>
<organism evidence="4 5">
    <name type="scientific">Hermanssonia centrifuga</name>
    <dbReference type="NCBI Taxonomy" id="98765"/>
    <lineage>
        <taxon>Eukaryota</taxon>
        <taxon>Fungi</taxon>
        <taxon>Dikarya</taxon>
        <taxon>Basidiomycota</taxon>
        <taxon>Agaricomycotina</taxon>
        <taxon>Agaricomycetes</taxon>
        <taxon>Polyporales</taxon>
        <taxon>Meruliaceae</taxon>
        <taxon>Hermanssonia</taxon>
    </lineage>
</organism>
<dbReference type="PANTHER" id="PTHR24078:SF553">
    <property type="entry name" value="DNAJ HOMOLOG SUBFAMILY B MEMBER 5"/>
    <property type="match status" value="1"/>
</dbReference>
<dbReference type="GO" id="GO:0006457">
    <property type="term" value="P:protein folding"/>
    <property type="evidence" value="ECO:0007669"/>
    <property type="project" value="InterPro"/>
</dbReference>
<evidence type="ECO:0000313" key="4">
    <source>
        <dbReference type="EMBL" id="PSS36740.1"/>
    </source>
</evidence>
<dbReference type="SUPFAM" id="SSF46565">
    <property type="entry name" value="Chaperone J-domain"/>
    <property type="match status" value="1"/>
</dbReference>
<reference evidence="4 5" key="1">
    <citation type="submission" date="2018-02" db="EMBL/GenBank/DDBJ databases">
        <title>Genome sequence of the basidiomycete white-rot fungus Phlebia centrifuga.</title>
        <authorList>
            <person name="Granchi Z."/>
            <person name="Peng M."/>
            <person name="de Vries R.P."/>
            <person name="Hilden K."/>
            <person name="Makela M.R."/>
            <person name="Grigoriev I."/>
            <person name="Riley R."/>
        </authorList>
    </citation>
    <scope>NUCLEOTIDE SEQUENCE [LARGE SCALE GENOMIC DNA]</scope>
    <source>
        <strain evidence="4 5">FBCC195</strain>
    </source>
</reference>
<dbReference type="PANTHER" id="PTHR24078">
    <property type="entry name" value="DNAJ HOMOLOG SUBFAMILY C MEMBER"/>
    <property type="match status" value="1"/>
</dbReference>
<keyword evidence="1" id="KW-0143">Chaperone</keyword>
<dbReference type="Pfam" id="PF01556">
    <property type="entry name" value="DnaJ_C"/>
    <property type="match status" value="1"/>
</dbReference>
<dbReference type="PROSITE" id="PS50076">
    <property type="entry name" value="DNAJ_2"/>
    <property type="match status" value="1"/>
</dbReference>